<proteinExistence type="predicted"/>
<feature type="signal peptide" evidence="1">
    <location>
        <begin position="1"/>
        <end position="15"/>
    </location>
</feature>
<sequence length="95" mass="10365">MAKFVLLVLASGVLAHTGNMLMQAIESLRLEQHIRSRTDRSRMDTSMGPASVRAALPTISKPRQHLQRVLLGTPGNFKNVVDGTPQMTSRSLVIG</sequence>
<evidence type="ECO:0000256" key="1">
    <source>
        <dbReference type="SAM" id="SignalP"/>
    </source>
</evidence>
<reference evidence="2" key="1">
    <citation type="submission" date="2020-02" db="EMBL/GenBank/DDBJ databases">
        <authorList>
            <person name="Meier V. D."/>
        </authorList>
    </citation>
    <scope>NUCLEOTIDE SEQUENCE</scope>
    <source>
        <strain evidence="2">AVDCRST_MAG94</strain>
    </source>
</reference>
<organism evidence="2">
    <name type="scientific">uncultured Leptolyngbya sp</name>
    <dbReference type="NCBI Taxonomy" id="332963"/>
    <lineage>
        <taxon>Bacteria</taxon>
        <taxon>Bacillati</taxon>
        <taxon>Cyanobacteriota</taxon>
        <taxon>Cyanophyceae</taxon>
        <taxon>Leptolyngbyales</taxon>
        <taxon>Leptolyngbyaceae</taxon>
        <taxon>Leptolyngbya group</taxon>
        <taxon>Leptolyngbya</taxon>
        <taxon>environmental samples</taxon>
    </lineage>
</organism>
<dbReference type="AlphaFoldDB" id="A0A6J4KCS6"/>
<gene>
    <name evidence="2" type="ORF">AVDCRST_MAG94-446</name>
</gene>
<keyword evidence="1" id="KW-0732">Signal</keyword>
<accession>A0A6J4KCS6</accession>
<dbReference type="EMBL" id="CADCTY010000150">
    <property type="protein sequence ID" value="CAA9302365.1"/>
    <property type="molecule type" value="Genomic_DNA"/>
</dbReference>
<evidence type="ECO:0000313" key="2">
    <source>
        <dbReference type="EMBL" id="CAA9302365.1"/>
    </source>
</evidence>
<feature type="chain" id="PRO_5026910959" evidence="1">
    <location>
        <begin position="16"/>
        <end position="95"/>
    </location>
</feature>
<name>A0A6J4KCS6_9CYAN</name>
<protein>
    <submittedName>
        <fullName evidence="2">Uncharacterized protein</fullName>
    </submittedName>
</protein>